<proteinExistence type="predicted"/>
<evidence type="ECO:0000313" key="3">
    <source>
        <dbReference type="Proteomes" id="UP000189475"/>
    </source>
</evidence>
<dbReference type="EMBL" id="FUFT01000005">
    <property type="protein sequence ID" value="SJL84725.1"/>
    <property type="molecule type" value="Genomic_DNA"/>
</dbReference>
<keyword evidence="3" id="KW-1185">Reference proteome</keyword>
<gene>
    <name evidence="2" type="ORF">VPAL9027_02722</name>
</gene>
<evidence type="ECO:0008006" key="4">
    <source>
        <dbReference type="Google" id="ProtNLM"/>
    </source>
</evidence>
<accession>A0A1R4B732</accession>
<keyword evidence="1" id="KW-1133">Transmembrane helix</keyword>
<keyword evidence="1" id="KW-0472">Membrane</keyword>
<protein>
    <recommendedName>
        <fullName evidence="4">SMODS and SLOG-associating 2TM effector domain-containing protein</fullName>
    </recommendedName>
</protein>
<evidence type="ECO:0000256" key="1">
    <source>
        <dbReference type="SAM" id="Phobius"/>
    </source>
</evidence>
<keyword evidence="1" id="KW-0812">Transmembrane</keyword>
<dbReference type="OrthoDB" id="9131337at2"/>
<dbReference type="RefSeq" id="WP_077315063.1">
    <property type="nucleotide sequence ID" value="NZ_AP024888.1"/>
</dbReference>
<feature type="transmembrane region" description="Helical" evidence="1">
    <location>
        <begin position="39"/>
        <end position="62"/>
    </location>
</feature>
<dbReference type="Proteomes" id="UP000189475">
    <property type="component" value="Unassembled WGS sequence"/>
</dbReference>
<reference evidence="2 3" key="1">
    <citation type="submission" date="2017-02" db="EMBL/GenBank/DDBJ databases">
        <authorList>
            <person name="Peterson S.W."/>
        </authorList>
    </citation>
    <scope>NUCLEOTIDE SEQUENCE [LARGE SCALE GENOMIC DNA]</scope>
    <source>
        <strain evidence="2 3">CECT 9027</strain>
    </source>
</reference>
<organism evidence="2 3">
    <name type="scientific">Vibrio palustris</name>
    <dbReference type="NCBI Taxonomy" id="1918946"/>
    <lineage>
        <taxon>Bacteria</taxon>
        <taxon>Pseudomonadati</taxon>
        <taxon>Pseudomonadota</taxon>
        <taxon>Gammaproteobacteria</taxon>
        <taxon>Vibrionales</taxon>
        <taxon>Vibrionaceae</taxon>
        <taxon>Vibrio</taxon>
    </lineage>
</organism>
<dbReference type="AlphaFoldDB" id="A0A1R4B732"/>
<dbReference type="STRING" id="1918946.VPAL9027_02722"/>
<feature type="transmembrane region" description="Helical" evidence="1">
    <location>
        <begin position="68"/>
        <end position="86"/>
    </location>
</feature>
<name>A0A1R4B732_9VIBR</name>
<sequence>MSERNLEHPVWEVYKLQRTARLSVKYYSKKLERIEHLNLAMQIVIAASLPTSAIAGFSYWTTDSGSEFWGYILAFASLLSFLQPFLKLTDKIKRYDSLITGYLVLDYDVQKLIGKIVNAQKYTTTHQKAFELALERKKHVGVKEQGISIDEKLREKCTEEVKLELPAENFFIPKD</sequence>
<evidence type="ECO:0000313" key="2">
    <source>
        <dbReference type="EMBL" id="SJL84725.1"/>
    </source>
</evidence>